<sequence>MGTTPRDYPKGPPRRIQILGKQAAKAACKLHLEGIAPLRGLGHPRSKELVRDADMLQTLLSQNLISRNLWNTSKSWPWFPTETTKIKLKFDLFKRFK</sequence>
<evidence type="ECO:0000313" key="2">
    <source>
        <dbReference type="Proteomes" id="UP001234989"/>
    </source>
</evidence>
<dbReference type="Proteomes" id="UP001234989">
    <property type="component" value="Chromosome 7"/>
</dbReference>
<protein>
    <submittedName>
        <fullName evidence="1">Uncharacterized protein</fullName>
    </submittedName>
</protein>
<dbReference type="AlphaFoldDB" id="A0AAF0U1W2"/>
<reference evidence="1" key="1">
    <citation type="submission" date="2023-08" db="EMBL/GenBank/DDBJ databases">
        <title>A de novo genome assembly of Solanum verrucosum Schlechtendal, a Mexican diploid species geographically isolated from the other diploid A-genome species in potato relatives.</title>
        <authorList>
            <person name="Hosaka K."/>
        </authorList>
    </citation>
    <scope>NUCLEOTIDE SEQUENCE</scope>
    <source>
        <tissue evidence="1">Young leaves</tissue>
    </source>
</reference>
<gene>
    <name evidence="1" type="ORF">MTR67_031116</name>
</gene>
<dbReference type="EMBL" id="CP133618">
    <property type="protein sequence ID" value="WMV37731.1"/>
    <property type="molecule type" value="Genomic_DNA"/>
</dbReference>
<proteinExistence type="predicted"/>
<evidence type="ECO:0000313" key="1">
    <source>
        <dbReference type="EMBL" id="WMV37731.1"/>
    </source>
</evidence>
<organism evidence="1 2">
    <name type="scientific">Solanum verrucosum</name>
    <dbReference type="NCBI Taxonomy" id="315347"/>
    <lineage>
        <taxon>Eukaryota</taxon>
        <taxon>Viridiplantae</taxon>
        <taxon>Streptophyta</taxon>
        <taxon>Embryophyta</taxon>
        <taxon>Tracheophyta</taxon>
        <taxon>Spermatophyta</taxon>
        <taxon>Magnoliopsida</taxon>
        <taxon>eudicotyledons</taxon>
        <taxon>Gunneridae</taxon>
        <taxon>Pentapetalae</taxon>
        <taxon>asterids</taxon>
        <taxon>lamiids</taxon>
        <taxon>Solanales</taxon>
        <taxon>Solanaceae</taxon>
        <taxon>Solanoideae</taxon>
        <taxon>Solaneae</taxon>
        <taxon>Solanum</taxon>
    </lineage>
</organism>
<name>A0AAF0U1W2_SOLVR</name>
<keyword evidence="2" id="KW-1185">Reference proteome</keyword>
<accession>A0AAF0U1W2</accession>